<feature type="signal peptide" evidence="1">
    <location>
        <begin position="1"/>
        <end position="21"/>
    </location>
</feature>
<dbReference type="PANTHER" id="PTHR33474:SF28">
    <property type="entry name" value="OS01G0815400 PROTEIN"/>
    <property type="match status" value="1"/>
</dbReference>
<gene>
    <name evidence="2" type="ORF">GSCOC_T00022700001</name>
</gene>
<evidence type="ECO:0000256" key="1">
    <source>
        <dbReference type="SAM" id="SignalP"/>
    </source>
</evidence>
<dbReference type="InParanoid" id="A0A068TQM4"/>
<name>A0A068TQM4_COFCA</name>
<feature type="chain" id="PRO_5001657225" evidence="1">
    <location>
        <begin position="22"/>
        <end position="86"/>
    </location>
</feature>
<dbReference type="AlphaFoldDB" id="A0A068TQM4"/>
<dbReference type="EMBL" id="HG739086">
    <property type="protein sequence ID" value="CDO98561.1"/>
    <property type="molecule type" value="Genomic_DNA"/>
</dbReference>
<dbReference type="Gramene" id="CDO98561">
    <property type="protein sequence ID" value="CDO98561"/>
    <property type="gene ID" value="GSCOC_T00022700001"/>
</dbReference>
<dbReference type="PhylomeDB" id="A0A068TQM4"/>
<evidence type="ECO:0000313" key="2">
    <source>
        <dbReference type="EMBL" id="CDO98561.1"/>
    </source>
</evidence>
<organism evidence="2 3">
    <name type="scientific">Coffea canephora</name>
    <name type="common">Robusta coffee</name>
    <dbReference type="NCBI Taxonomy" id="49390"/>
    <lineage>
        <taxon>Eukaryota</taxon>
        <taxon>Viridiplantae</taxon>
        <taxon>Streptophyta</taxon>
        <taxon>Embryophyta</taxon>
        <taxon>Tracheophyta</taxon>
        <taxon>Spermatophyta</taxon>
        <taxon>Magnoliopsida</taxon>
        <taxon>eudicotyledons</taxon>
        <taxon>Gunneridae</taxon>
        <taxon>Pentapetalae</taxon>
        <taxon>asterids</taxon>
        <taxon>lamiids</taxon>
        <taxon>Gentianales</taxon>
        <taxon>Rubiaceae</taxon>
        <taxon>Ixoroideae</taxon>
        <taxon>Gardenieae complex</taxon>
        <taxon>Bertiereae - Coffeeae clade</taxon>
        <taxon>Coffeeae</taxon>
        <taxon>Coffea</taxon>
    </lineage>
</organism>
<sequence length="86" mass="9602">MDHKTLFKLLLLLLAFSLVFSRNLKATSWDGDSPSVVQELHKQHLSRALLEENESSFLEGRMDIESLDYSGAGANNHHDPKPPGSL</sequence>
<dbReference type="PANTHER" id="PTHR33474">
    <property type="entry name" value="TRANSMEMBRANE PROTEIN"/>
    <property type="match status" value="1"/>
</dbReference>
<keyword evidence="3" id="KW-1185">Reference proteome</keyword>
<keyword evidence="1" id="KW-0732">Signal</keyword>
<reference evidence="3" key="1">
    <citation type="journal article" date="2014" name="Science">
        <title>The coffee genome provides insight into the convergent evolution of caffeine biosynthesis.</title>
        <authorList>
            <person name="Denoeud F."/>
            <person name="Carretero-Paulet L."/>
            <person name="Dereeper A."/>
            <person name="Droc G."/>
            <person name="Guyot R."/>
            <person name="Pietrella M."/>
            <person name="Zheng C."/>
            <person name="Alberti A."/>
            <person name="Anthony F."/>
            <person name="Aprea G."/>
            <person name="Aury J.M."/>
            <person name="Bento P."/>
            <person name="Bernard M."/>
            <person name="Bocs S."/>
            <person name="Campa C."/>
            <person name="Cenci A."/>
            <person name="Combes M.C."/>
            <person name="Crouzillat D."/>
            <person name="Da Silva C."/>
            <person name="Daddiego L."/>
            <person name="De Bellis F."/>
            <person name="Dussert S."/>
            <person name="Garsmeur O."/>
            <person name="Gayraud T."/>
            <person name="Guignon V."/>
            <person name="Jahn K."/>
            <person name="Jamilloux V."/>
            <person name="Joet T."/>
            <person name="Labadie K."/>
            <person name="Lan T."/>
            <person name="Leclercq J."/>
            <person name="Lepelley M."/>
            <person name="Leroy T."/>
            <person name="Li L.T."/>
            <person name="Librado P."/>
            <person name="Lopez L."/>
            <person name="Munoz A."/>
            <person name="Noel B."/>
            <person name="Pallavicini A."/>
            <person name="Perrotta G."/>
            <person name="Poncet V."/>
            <person name="Pot D."/>
            <person name="Priyono X."/>
            <person name="Rigoreau M."/>
            <person name="Rouard M."/>
            <person name="Rozas J."/>
            <person name="Tranchant-Dubreuil C."/>
            <person name="VanBuren R."/>
            <person name="Zhang Q."/>
            <person name="Andrade A.C."/>
            <person name="Argout X."/>
            <person name="Bertrand B."/>
            <person name="de Kochko A."/>
            <person name="Graziosi G."/>
            <person name="Henry R.J."/>
            <person name="Jayarama X."/>
            <person name="Ming R."/>
            <person name="Nagai C."/>
            <person name="Rounsley S."/>
            <person name="Sankoff D."/>
            <person name="Giuliano G."/>
            <person name="Albert V.A."/>
            <person name="Wincker P."/>
            <person name="Lashermes P."/>
        </authorList>
    </citation>
    <scope>NUCLEOTIDE SEQUENCE [LARGE SCALE GENOMIC DNA]</scope>
    <source>
        <strain evidence="3">cv. DH200-94</strain>
    </source>
</reference>
<proteinExistence type="predicted"/>
<accession>A0A068TQM4</accession>
<dbReference type="OrthoDB" id="693939at2759"/>
<protein>
    <submittedName>
        <fullName evidence="2">Uncharacterized protein</fullName>
    </submittedName>
</protein>
<evidence type="ECO:0000313" key="3">
    <source>
        <dbReference type="Proteomes" id="UP000295252"/>
    </source>
</evidence>
<dbReference type="Proteomes" id="UP000295252">
    <property type="component" value="Chromosome VI"/>
</dbReference>